<keyword evidence="6" id="KW-0675">Receptor</keyword>
<comment type="caution">
    <text evidence="9">The sequence shown here is derived from an EMBL/GenBank/DDBJ whole genome shotgun (WGS) entry which is preliminary data.</text>
</comment>
<dbReference type="PANTHER" id="PTHR42643:SF30">
    <property type="entry name" value="IONOTROPIC RECEPTOR 40A-RELATED"/>
    <property type="match status" value="1"/>
</dbReference>
<dbReference type="PANTHER" id="PTHR42643">
    <property type="entry name" value="IONOTROPIC RECEPTOR 20A-RELATED"/>
    <property type="match status" value="1"/>
</dbReference>
<evidence type="ECO:0000256" key="5">
    <source>
        <dbReference type="ARBA" id="ARBA00023136"/>
    </source>
</evidence>
<dbReference type="InterPro" id="IPR052192">
    <property type="entry name" value="Insect_Ionotropic_Sensory_Rcpt"/>
</dbReference>
<keyword evidence="4 8" id="KW-1133">Transmembrane helix</keyword>
<evidence type="ECO:0000256" key="4">
    <source>
        <dbReference type="ARBA" id="ARBA00022989"/>
    </source>
</evidence>
<sequence>MFNFNNHFQSGKGKDKVTALFIILRAILVLVFASFTQNYSATSETFPVTVFSNRSSPFCVAIWGSINTASDFSDTESFASKLRLLDNIYDPIFDIFLVKWSFDVCVDCRKFASIDEISKFSLNLHETGNFDCLTMENKPNFKFVIFDFYATLQTDLDHIFRNYSQKRNYHSNPPLYGPFYVTSKILSDAVNATLLVRAEAEAENISSVFYPLVSPTVQIYEMGGTPLIKFWEKYKRRSVHIARLTSLGFNFAYCSHPNVILEKAWNISVLVNAFDFKVWLTLFLAIFLISLKLATKLLNGVLLLQYRTFGSVIFKVSSAIIASVGNTQKSSLFLLWLFMCTVLVNYYTGSITSKLISPPEEETMTEISQVLKNNYSIIFEDIVHLGTVKATVQSYAQESNDHKSNVRKDLQSVHSLLNRLSRKSLIQDHTEYVRNVSYSEKVVILYIWPFIMKTVSDANNLIAKEQPKASERRHCYIGKEIIPSGEVFFGFGNHGSERLQGVFQSSYEAGLHLYWMSEFVHMSYAKRVQDRLKVVSPTHIKYDFISTVSALRMEGKVLTVFFVWAVCLAICAVSSVLEMFYSLKNDI</sequence>
<keyword evidence="3 8" id="KW-0812">Transmembrane</keyword>
<gene>
    <name evidence="9" type="ORF">ODALV1_LOCUS6792</name>
</gene>
<keyword evidence="5 8" id="KW-0472">Membrane</keyword>
<evidence type="ECO:0000256" key="7">
    <source>
        <dbReference type="ARBA" id="ARBA00023180"/>
    </source>
</evidence>
<dbReference type="EMBL" id="CAXLJM020000021">
    <property type="protein sequence ID" value="CAL8087590.1"/>
    <property type="molecule type" value="Genomic_DNA"/>
</dbReference>
<feature type="transmembrane region" description="Helical" evidence="8">
    <location>
        <begin position="557"/>
        <end position="577"/>
    </location>
</feature>
<dbReference type="Proteomes" id="UP001642540">
    <property type="component" value="Unassembled WGS sequence"/>
</dbReference>
<evidence type="ECO:0000256" key="3">
    <source>
        <dbReference type="ARBA" id="ARBA00022692"/>
    </source>
</evidence>
<evidence type="ECO:0000313" key="9">
    <source>
        <dbReference type="EMBL" id="CAL8087590.1"/>
    </source>
</evidence>
<evidence type="ECO:0000256" key="2">
    <source>
        <dbReference type="ARBA" id="ARBA00022475"/>
    </source>
</evidence>
<reference evidence="9 10" key="1">
    <citation type="submission" date="2024-08" db="EMBL/GenBank/DDBJ databases">
        <authorList>
            <person name="Cucini C."/>
            <person name="Frati F."/>
        </authorList>
    </citation>
    <scope>NUCLEOTIDE SEQUENCE [LARGE SCALE GENOMIC DNA]</scope>
</reference>
<keyword evidence="7" id="KW-0325">Glycoprotein</keyword>
<evidence type="ECO:0000313" key="10">
    <source>
        <dbReference type="Proteomes" id="UP001642540"/>
    </source>
</evidence>
<name>A0ABP1Q9N1_9HEXA</name>
<organism evidence="9 10">
    <name type="scientific">Orchesella dallaii</name>
    <dbReference type="NCBI Taxonomy" id="48710"/>
    <lineage>
        <taxon>Eukaryota</taxon>
        <taxon>Metazoa</taxon>
        <taxon>Ecdysozoa</taxon>
        <taxon>Arthropoda</taxon>
        <taxon>Hexapoda</taxon>
        <taxon>Collembola</taxon>
        <taxon>Entomobryomorpha</taxon>
        <taxon>Entomobryoidea</taxon>
        <taxon>Orchesellidae</taxon>
        <taxon>Orchesellinae</taxon>
        <taxon>Orchesella</taxon>
    </lineage>
</organism>
<keyword evidence="10" id="KW-1185">Reference proteome</keyword>
<feature type="transmembrane region" description="Helical" evidence="8">
    <location>
        <begin position="331"/>
        <end position="348"/>
    </location>
</feature>
<evidence type="ECO:0000256" key="6">
    <source>
        <dbReference type="ARBA" id="ARBA00023170"/>
    </source>
</evidence>
<comment type="subcellular location">
    <subcellularLocation>
        <location evidence="1">Cell membrane</location>
        <topology evidence="1">Multi-pass membrane protein</topology>
    </subcellularLocation>
</comment>
<keyword evidence="2" id="KW-1003">Cell membrane</keyword>
<evidence type="ECO:0000256" key="8">
    <source>
        <dbReference type="SAM" id="Phobius"/>
    </source>
</evidence>
<protein>
    <submittedName>
        <fullName evidence="9">Uncharacterized protein</fullName>
    </submittedName>
</protein>
<feature type="transmembrane region" description="Helical" evidence="8">
    <location>
        <begin position="306"/>
        <end position="325"/>
    </location>
</feature>
<accession>A0ABP1Q9N1</accession>
<feature type="transmembrane region" description="Helical" evidence="8">
    <location>
        <begin position="276"/>
        <end position="294"/>
    </location>
</feature>
<evidence type="ECO:0000256" key="1">
    <source>
        <dbReference type="ARBA" id="ARBA00004651"/>
    </source>
</evidence>
<proteinExistence type="predicted"/>